<proteinExistence type="inferred from homology"/>
<dbReference type="SUPFAM" id="SSF53067">
    <property type="entry name" value="Actin-like ATPase domain"/>
    <property type="match status" value="1"/>
</dbReference>
<gene>
    <name evidence="5" type="ORF">APZ42_014456</name>
</gene>
<dbReference type="GO" id="GO:0046167">
    <property type="term" value="P:glycerol-3-phosphate biosynthetic process"/>
    <property type="evidence" value="ECO:0007669"/>
    <property type="project" value="TreeGrafter"/>
</dbReference>
<keyword evidence="6" id="KW-1185">Reference proteome</keyword>
<dbReference type="Pfam" id="PF00370">
    <property type="entry name" value="FGGY_N"/>
    <property type="match status" value="1"/>
</dbReference>
<dbReference type="Proteomes" id="UP000076858">
    <property type="component" value="Unassembled WGS sequence"/>
</dbReference>
<dbReference type="GO" id="GO:0005739">
    <property type="term" value="C:mitochondrion"/>
    <property type="evidence" value="ECO:0007669"/>
    <property type="project" value="TreeGrafter"/>
</dbReference>
<evidence type="ECO:0000256" key="1">
    <source>
        <dbReference type="ARBA" id="ARBA00009156"/>
    </source>
</evidence>
<evidence type="ECO:0000256" key="2">
    <source>
        <dbReference type="ARBA" id="ARBA00022679"/>
    </source>
</evidence>
<dbReference type="AlphaFoldDB" id="A0A162PVN7"/>
<keyword evidence="3 5" id="KW-0418">Kinase</keyword>
<dbReference type="PANTHER" id="PTHR10196">
    <property type="entry name" value="SUGAR KINASE"/>
    <property type="match status" value="1"/>
</dbReference>
<protein>
    <submittedName>
        <fullName evidence="5">Glycerol kinase 5</fullName>
    </submittedName>
</protein>
<sequence>MASKRGDKNSKRSSSAGRKLIASVDFGTTSVRCFLFDHQGRVRSSAAVKVNQIYPQQGWNEIDPEDVWTKFQSVFKLALENADADVSDVKVFGLSTQRGSFVTWDKRTG</sequence>
<reference evidence="5 6" key="1">
    <citation type="submission" date="2016-03" db="EMBL/GenBank/DDBJ databases">
        <title>EvidentialGene: Evidence-directed Construction of Genes on Genomes.</title>
        <authorList>
            <person name="Gilbert D.G."/>
            <person name="Choi J.-H."/>
            <person name="Mockaitis K."/>
            <person name="Colbourne J."/>
            <person name="Pfrender M."/>
        </authorList>
    </citation>
    <scope>NUCLEOTIDE SEQUENCE [LARGE SCALE GENOMIC DNA]</scope>
    <source>
        <strain evidence="5 6">Xinb3</strain>
        <tissue evidence="5">Complete organism</tissue>
    </source>
</reference>
<dbReference type="InterPro" id="IPR043129">
    <property type="entry name" value="ATPase_NBD"/>
</dbReference>
<dbReference type="STRING" id="35525.A0A162PVN7"/>
<keyword evidence="2" id="KW-0808">Transferase</keyword>
<dbReference type="GO" id="GO:0006641">
    <property type="term" value="P:triglyceride metabolic process"/>
    <property type="evidence" value="ECO:0007669"/>
    <property type="project" value="TreeGrafter"/>
</dbReference>
<accession>A0A162PVN7</accession>
<organism evidence="5 6">
    <name type="scientific">Daphnia magna</name>
    <dbReference type="NCBI Taxonomy" id="35525"/>
    <lineage>
        <taxon>Eukaryota</taxon>
        <taxon>Metazoa</taxon>
        <taxon>Ecdysozoa</taxon>
        <taxon>Arthropoda</taxon>
        <taxon>Crustacea</taxon>
        <taxon>Branchiopoda</taxon>
        <taxon>Diplostraca</taxon>
        <taxon>Cladocera</taxon>
        <taxon>Anomopoda</taxon>
        <taxon>Daphniidae</taxon>
        <taxon>Daphnia</taxon>
    </lineage>
</organism>
<dbReference type="GO" id="GO:0006071">
    <property type="term" value="P:glycerol metabolic process"/>
    <property type="evidence" value="ECO:0007669"/>
    <property type="project" value="TreeGrafter"/>
</dbReference>
<comment type="caution">
    <text evidence="5">The sequence shown here is derived from an EMBL/GenBank/DDBJ whole genome shotgun (WGS) entry which is preliminary data.</text>
</comment>
<feature type="domain" description="Carbohydrate kinase FGGY N-terminal" evidence="4">
    <location>
        <begin position="21"/>
        <end position="108"/>
    </location>
</feature>
<evidence type="ECO:0000313" key="5">
    <source>
        <dbReference type="EMBL" id="KZS19191.1"/>
    </source>
</evidence>
<dbReference type="PANTHER" id="PTHR10196:SF68">
    <property type="entry name" value="GLYCEROL KINASE 5-RELATED"/>
    <property type="match status" value="1"/>
</dbReference>
<feature type="non-terminal residue" evidence="5">
    <location>
        <position position="109"/>
    </location>
</feature>
<evidence type="ECO:0000256" key="3">
    <source>
        <dbReference type="ARBA" id="ARBA00022777"/>
    </source>
</evidence>
<evidence type="ECO:0000259" key="4">
    <source>
        <dbReference type="Pfam" id="PF00370"/>
    </source>
</evidence>
<comment type="similarity">
    <text evidence="1">Belongs to the FGGY kinase family.</text>
</comment>
<dbReference type="Gene3D" id="3.30.420.40">
    <property type="match status" value="1"/>
</dbReference>
<name>A0A162PVN7_9CRUS</name>
<dbReference type="InterPro" id="IPR018484">
    <property type="entry name" value="FGGY_N"/>
</dbReference>
<dbReference type="GO" id="GO:0016301">
    <property type="term" value="F:kinase activity"/>
    <property type="evidence" value="ECO:0007669"/>
    <property type="project" value="UniProtKB-KW"/>
</dbReference>
<dbReference type="OrthoDB" id="6278781at2759"/>
<dbReference type="EMBL" id="LRGB01000434">
    <property type="protein sequence ID" value="KZS19191.1"/>
    <property type="molecule type" value="Genomic_DNA"/>
</dbReference>
<evidence type="ECO:0000313" key="6">
    <source>
        <dbReference type="Proteomes" id="UP000076858"/>
    </source>
</evidence>